<dbReference type="AlphaFoldDB" id="A0A7W3PB75"/>
<evidence type="ECO:0000313" key="1">
    <source>
        <dbReference type="EMBL" id="MBA8805197.1"/>
    </source>
</evidence>
<keyword evidence="2" id="KW-1185">Reference proteome</keyword>
<proteinExistence type="predicted"/>
<comment type="caution">
    <text evidence="1">The sequence shown here is derived from an EMBL/GenBank/DDBJ whole genome shotgun (WGS) entry which is preliminary data.</text>
</comment>
<dbReference type="EMBL" id="JACGXA010000001">
    <property type="protein sequence ID" value="MBA8805197.1"/>
    <property type="molecule type" value="Genomic_DNA"/>
</dbReference>
<sequence>MSPVVRVATRPAEAVPLVPWRVRLRLDELVLAARLAGDVPLPVRVDTDGGHRLSDRLSGTPLSQARSLLAASLARVDDDGPSGARASLQDQELLDGDDVDPAVASALVVLATGPLGLQLDVAAERAAGTSRLRCWFGVAPGMVVQLSTGDGLDYELAWFDPALWVSQLTRAVTVEPWASSTAPMALPDYVSLPSELLAGNAKAHDEQRTDLVPAMAASHVGRVRLGEPGDVHDADLEEVLAVLGTLGRASRGRLRLLALRRDREEKPAVLSWLLFDDGWHELRPGRDATSVLRRRDARDVGLFSLPVVDAVARPAAGAGEER</sequence>
<dbReference type="RefSeq" id="WP_182540977.1">
    <property type="nucleotide sequence ID" value="NZ_JACGXA010000001.1"/>
</dbReference>
<name>A0A7W3PB75_9ACTN</name>
<dbReference type="Proteomes" id="UP000580910">
    <property type="component" value="Unassembled WGS sequence"/>
</dbReference>
<organism evidence="1 2">
    <name type="scientific">Nocardioides ginsengisegetis</name>
    <dbReference type="NCBI Taxonomy" id="661491"/>
    <lineage>
        <taxon>Bacteria</taxon>
        <taxon>Bacillati</taxon>
        <taxon>Actinomycetota</taxon>
        <taxon>Actinomycetes</taxon>
        <taxon>Propionibacteriales</taxon>
        <taxon>Nocardioidaceae</taxon>
        <taxon>Nocardioides</taxon>
    </lineage>
</organism>
<gene>
    <name evidence="1" type="ORF">FB382_003488</name>
</gene>
<reference evidence="1 2" key="1">
    <citation type="submission" date="2020-07" db="EMBL/GenBank/DDBJ databases">
        <title>Sequencing the genomes of 1000 actinobacteria strains.</title>
        <authorList>
            <person name="Klenk H.-P."/>
        </authorList>
    </citation>
    <scope>NUCLEOTIDE SEQUENCE [LARGE SCALE GENOMIC DNA]</scope>
    <source>
        <strain evidence="1 2">DSM 21349</strain>
    </source>
</reference>
<protein>
    <submittedName>
        <fullName evidence="1">Uncharacterized protein</fullName>
    </submittedName>
</protein>
<accession>A0A7W3PB75</accession>
<evidence type="ECO:0000313" key="2">
    <source>
        <dbReference type="Proteomes" id="UP000580910"/>
    </source>
</evidence>